<reference evidence="2" key="2">
    <citation type="submission" date="2019-07" db="EMBL/GenBank/DDBJ databases">
        <authorList>
            <person name="Yang Y."/>
            <person name="Bocs S."/>
            <person name="Baudouin L."/>
        </authorList>
    </citation>
    <scope>NUCLEOTIDE SEQUENCE</scope>
    <source>
        <tissue evidence="2">Spear leaf of Hainan Tall coconut</tissue>
    </source>
</reference>
<accession>A0A8K0N0J3</accession>
<protein>
    <submittedName>
        <fullName evidence="2">Putative transcription factor bHLH79-like</fullName>
    </submittedName>
</protein>
<evidence type="ECO:0000256" key="1">
    <source>
        <dbReference type="SAM" id="MobiDB-lite"/>
    </source>
</evidence>
<evidence type="ECO:0000313" key="3">
    <source>
        <dbReference type="Proteomes" id="UP000797356"/>
    </source>
</evidence>
<organism evidence="2 3">
    <name type="scientific">Cocos nucifera</name>
    <name type="common">Coconut palm</name>
    <dbReference type="NCBI Taxonomy" id="13894"/>
    <lineage>
        <taxon>Eukaryota</taxon>
        <taxon>Viridiplantae</taxon>
        <taxon>Streptophyta</taxon>
        <taxon>Embryophyta</taxon>
        <taxon>Tracheophyta</taxon>
        <taxon>Spermatophyta</taxon>
        <taxon>Magnoliopsida</taxon>
        <taxon>Liliopsida</taxon>
        <taxon>Arecaceae</taxon>
        <taxon>Arecoideae</taxon>
        <taxon>Cocoseae</taxon>
        <taxon>Attaleinae</taxon>
        <taxon>Cocos</taxon>
    </lineage>
</organism>
<feature type="compositionally biased region" description="Basic and acidic residues" evidence="1">
    <location>
        <begin position="54"/>
        <end position="71"/>
    </location>
</feature>
<feature type="region of interest" description="Disordered" evidence="1">
    <location>
        <begin position="44"/>
        <end position="71"/>
    </location>
</feature>
<gene>
    <name evidence="2" type="ORF">COCNU_04G010730</name>
</gene>
<name>A0A8K0N0J3_COCNU</name>
<dbReference type="Proteomes" id="UP000797356">
    <property type="component" value="Chromosome 4"/>
</dbReference>
<dbReference type="AlphaFoldDB" id="A0A8K0N0J3"/>
<proteinExistence type="predicted"/>
<comment type="caution">
    <text evidence="2">The sequence shown here is derived from an EMBL/GenBank/DDBJ whole genome shotgun (WGS) entry which is preliminary data.</text>
</comment>
<keyword evidence="3" id="KW-1185">Reference proteome</keyword>
<evidence type="ECO:0000313" key="2">
    <source>
        <dbReference type="EMBL" id="KAG1338767.1"/>
    </source>
</evidence>
<reference evidence="2" key="1">
    <citation type="journal article" date="2017" name="Gigascience">
        <title>The genome draft of coconut (Cocos nucifera).</title>
        <authorList>
            <person name="Xiao Y."/>
            <person name="Xu P."/>
            <person name="Fan H."/>
            <person name="Baudouin L."/>
            <person name="Xia W."/>
            <person name="Bocs S."/>
            <person name="Xu J."/>
            <person name="Li Q."/>
            <person name="Guo A."/>
            <person name="Zhou L."/>
            <person name="Li J."/>
            <person name="Wu Y."/>
            <person name="Ma Z."/>
            <person name="Armero A."/>
            <person name="Issali A.E."/>
            <person name="Liu N."/>
            <person name="Peng M."/>
            <person name="Yang Y."/>
        </authorList>
    </citation>
    <scope>NUCLEOTIDE SEQUENCE</scope>
    <source>
        <tissue evidence="2">Spear leaf of Hainan Tall coconut</tissue>
    </source>
</reference>
<dbReference type="EMBL" id="CM017875">
    <property type="protein sequence ID" value="KAG1338767.1"/>
    <property type="molecule type" value="Genomic_DNA"/>
</dbReference>
<sequence>MDPPSLVSQVPVPEMWQFPTVGAPPSGPTIGRMAPGPEVAAVGNRDASLDESTVTERAERQEAGEEEAEKRKYTSTEYYFITLYIYIYTYIHDMVRS</sequence>